<feature type="non-terminal residue" evidence="2">
    <location>
        <position position="1"/>
    </location>
</feature>
<accession>A0A9X9PYS9</accession>
<dbReference type="EMBL" id="CYRY02009752">
    <property type="protein sequence ID" value="VCW78014.1"/>
    <property type="molecule type" value="Genomic_DNA"/>
</dbReference>
<sequence>VQGRPRCRCSCRGGLDQGKSRENAVPGEAQAKWRPRGEQGRGVGRVYTHWRPRCRCRGGPDLGEAQGRPRYR</sequence>
<keyword evidence="3" id="KW-1185">Reference proteome</keyword>
<name>A0A9X9PYS9_GULGU</name>
<gene>
    <name evidence="2" type="ORF">BN2614_LOCUS2</name>
</gene>
<dbReference type="AlphaFoldDB" id="A0A9X9PYS9"/>
<protein>
    <submittedName>
        <fullName evidence="2">Uncharacterized protein</fullName>
    </submittedName>
</protein>
<feature type="region of interest" description="Disordered" evidence="1">
    <location>
        <begin position="13"/>
        <end position="41"/>
    </location>
</feature>
<evidence type="ECO:0000313" key="3">
    <source>
        <dbReference type="Proteomes" id="UP000269945"/>
    </source>
</evidence>
<evidence type="ECO:0000313" key="2">
    <source>
        <dbReference type="EMBL" id="VCW78014.1"/>
    </source>
</evidence>
<dbReference type="Proteomes" id="UP000269945">
    <property type="component" value="Unassembled WGS sequence"/>
</dbReference>
<evidence type="ECO:0000256" key="1">
    <source>
        <dbReference type="SAM" id="MobiDB-lite"/>
    </source>
</evidence>
<comment type="caution">
    <text evidence="2">The sequence shown here is derived from an EMBL/GenBank/DDBJ whole genome shotgun (WGS) entry which is preliminary data.</text>
</comment>
<reference evidence="2 3" key="1">
    <citation type="submission" date="2018-10" db="EMBL/GenBank/DDBJ databases">
        <authorList>
            <person name="Ekblom R."/>
            <person name="Jareborg N."/>
        </authorList>
    </citation>
    <scope>NUCLEOTIDE SEQUENCE [LARGE SCALE GENOMIC DNA]</scope>
    <source>
        <tissue evidence="2">Muscle</tissue>
    </source>
</reference>
<proteinExistence type="predicted"/>
<organism evidence="2 3">
    <name type="scientific">Gulo gulo</name>
    <name type="common">Wolverine</name>
    <name type="synonym">Gluton</name>
    <dbReference type="NCBI Taxonomy" id="48420"/>
    <lineage>
        <taxon>Eukaryota</taxon>
        <taxon>Metazoa</taxon>
        <taxon>Chordata</taxon>
        <taxon>Craniata</taxon>
        <taxon>Vertebrata</taxon>
        <taxon>Euteleostomi</taxon>
        <taxon>Mammalia</taxon>
        <taxon>Eutheria</taxon>
        <taxon>Laurasiatheria</taxon>
        <taxon>Carnivora</taxon>
        <taxon>Caniformia</taxon>
        <taxon>Musteloidea</taxon>
        <taxon>Mustelidae</taxon>
        <taxon>Guloninae</taxon>
        <taxon>Gulo</taxon>
    </lineage>
</organism>